<dbReference type="PROSITE" id="PS50283">
    <property type="entry name" value="NA_SOLUT_SYMP_3"/>
    <property type="match status" value="1"/>
</dbReference>
<evidence type="ECO:0000256" key="12">
    <source>
        <dbReference type="SAM" id="Phobius"/>
    </source>
</evidence>
<dbReference type="SMART" id="SM00091">
    <property type="entry name" value="PAS"/>
    <property type="match status" value="1"/>
</dbReference>
<dbReference type="InterPro" id="IPR036890">
    <property type="entry name" value="HATPase_C_sf"/>
</dbReference>
<proteinExistence type="inferred from homology"/>
<feature type="domain" description="PAS" evidence="15">
    <location>
        <begin position="600"/>
        <end position="637"/>
    </location>
</feature>
<feature type="transmembrane region" description="Helical" evidence="12">
    <location>
        <begin position="370"/>
        <end position="390"/>
    </location>
</feature>
<dbReference type="CDD" id="cd00075">
    <property type="entry name" value="HATPase"/>
    <property type="match status" value="1"/>
</dbReference>
<dbReference type="GO" id="GO:0000155">
    <property type="term" value="F:phosphorelay sensor kinase activity"/>
    <property type="evidence" value="ECO:0007669"/>
    <property type="project" value="InterPro"/>
</dbReference>
<dbReference type="Gene3D" id="3.40.50.2300">
    <property type="match status" value="1"/>
</dbReference>
<evidence type="ECO:0000256" key="1">
    <source>
        <dbReference type="ARBA" id="ARBA00000085"/>
    </source>
</evidence>
<feature type="domain" description="Histidine kinase" evidence="13">
    <location>
        <begin position="761"/>
        <end position="972"/>
    </location>
</feature>
<evidence type="ECO:0000256" key="7">
    <source>
        <dbReference type="ARBA" id="ARBA00022692"/>
    </source>
</evidence>
<dbReference type="EMBL" id="OCND01000006">
    <property type="protein sequence ID" value="SOD55145.1"/>
    <property type="molecule type" value="Genomic_DNA"/>
</dbReference>
<feature type="transmembrane region" description="Helical" evidence="12">
    <location>
        <begin position="402"/>
        <end position="422"/>
    </location>
</feature>
<keyword evidence="5 11" id="KW-0597">Phosphoprotein</keyword>
<evidence type="ECO:0000256" key="10">
    <source>
        <dbReference type="ARBA" id="ARBA00023136"/>
    </source>
</evidence>
<dbReference type="GO" id="GO:0022857">
    <property type="term" value="F:transmembrane transporter activity"/>
    <property type="evidence" value="ECO:0007669"/>
    <property type="project" value="InterPro"/>
</dbReference>
<reference evidence="16 17" key="1">
    <citation type="submission" date="2017-09" db="EMBL/GenBank/DDBJ databases">
        <authorList>
            <person name="Ehlers B."/>
            <person name="Leendertz F.H."/>
        </authorList>
    </citation>
    <scope>NUCLEOTIDE SEQUENCE [LARGE SCALE GENOMIC DNA]</scope>
    <source>
        <strain evidence="16 17">CGMCC 1.10978</strain>
    </source>
</reference>
<dbReference type="SUPFAM" id="SSF55785">
    <property type="entry name" value="PYP-like sensor domain (PAS domain)"/>
    <property type="match status" value="1"/>
</dbReference>
<comment type="subcellular location">
    <subcellularLocation>
        <location evidence="2">Membrane</location>
        <topology evidence="2">Multi-pass membrane protein</topology>
    </subcellularLocation>
</comment>
<evidence type="ECO:0000313" key="17">
    <source>
        <dbReference type="Proteomes" id="UP000219374"/>
    </source>
</evidence>
<evidence type="ECO:0000256" key="6">
    <source>
        <dbReference type="ARBA" id="ARBA00022679"/>
    </source>
</evidence>
<keyword evidence="6" id="KW-0808">Transferase</keyword>
<dbReference type="NCBIfam" id="TIGR00229">
    <property type="entry name" value="sensory_box"/>
    <property type="match status" value="1"/>
</dbReference>
<comment type="catalytic activity">
    <reaction evidence="1">
        <text>ATP + protein L-histidine = ADP + protein N-phospho-L-histidine.</text>
        <dbReference type="EC" id="2.7.13.3"/>
    </reaction>
</comment>
<feature type="transmembrane region" description="Helical" evidence="12">
    <location>
        <begin position="272"/>
        <end position="292"/>
    </location>
</feature>
<dbReference type="GO" id="GO:0005886">
    <property type="term" value="C:plasma membrane"/>
    <property type="evidence" value="ECO:0007669"/>
    <property type="project" value="TreeGrafter"/>
</dbReference>
<organism evidence="16 17">
    <name type="scientific">Pseudoxanthomonas wuyuanensis</name>
    <dbReference type="NCBI Taxonomy" id="1073196"/>
    <lineage>
        <taxon>Bacteria</taxon>
        <taxon>Pseudomonadati</taxon>
        <taxon>Pseudomonadota</taxon>
        <taxon>Gammaproteobacteria</taxon>
        <taxon>Lysobacterales</taxon>
        <taxon>Lysobacteraceae</taxon>
        <taxon>Pseudoxanthomonas</taxon>
    </lineage>
</organism>
<dbReference type="SMART" id="SM00387">
    <property type="entry name" value="HATPase_c"/>
    <property type="match status" value="1"/>
</dbReference>
<evidence type="ECO:0000256" key="3">
    <source>
        <dbReference type="ARBA" id="ARBA00006434"/>
    </source>
</evidence>
<dbReference type="SMART" id="SM00448">
    <property type="entry name" value="REC"/>
    <property type="match status" value="1"/>
</dbReference>
<feature type="transmembrane region" description="Helical" evidence="12">
    <location>
        <begin position="186"/>
        <end position="211"/>
    </location>
</feature>
<feature type="modified residue" description="4-aspartylphosphate" evidence="11">
    <location>
        <position position="1040"/>
    </location>
</feature>
<dbReference type="SMART" id="SM00388">
    <property type="entry name" value="HisKA"/>
    <property type="match status" value="1"/>
</dbReference>
<dbReference type="SUPFAM" id="SSF52172">
    <property type="entry name" value="CheY-like"/>
    <property type="match status" value="1"/>
</dbReference>
<dbReference type="InterPro" id="IPR003661">
    <property type="entry name" value="HisK_dim/P_dom"/>
</dbReference>
<feature type="transmembrane region" description="Helical" evidence="12">
    <location>
        <begin position="37"/>
        <end position="56"/>
    </location>
</feature>
<dbReference type="PANTHER" id="PTHR43047">
    <property type="entry name" value="TWO-COMPONENT HISTIDINE PROTEIN KINASE"/>
    <property type="match status" value="1"/>
</dbReference>
<dbReference type="Proteomes" id="UP000219374">
    <property type="component" value="Unassembled WGS sequence"/>
</dbReference>
<dbReference type="InterPro" id="IPR003594">
    <property type="entry name" value="HATPase_dom"/>
</dbReference>
<evidence type="ECO:0000259" key="13">
    <source>
        <dbReference type="PROSITE" id="PS50109"/>
    </source>
</evidence>
<dbReference type="RefSeq" id="WP_097122408.1">
    <property type="nucleotide sequence ID" value="NZ_OCND01000006.1"/>
</dbReference>
<feature type="transmembrane region" description="Helical" evidence="12">
    <location>
        <begin position="231"/>
        <end position="251"/>
    </location>
</feature>
<feature type="transmembrane region" description="Helical" evidence="12">
    <location>
        <begin position="6"/>
        <end position="25"/>
    </location>
</feature>
<name>A0A286D911_9GAMM</name>
<protein>
    <recommendedName>
        <fullName evidence="4">histidine kinase</fullName>
        <ecNumber evidence="4">2.7.13.3</ecNumber>
    </recommendedName>
</protein>
<dbReference type="PROSITE" id="PS50112">
    <property type="entry name" value="PAS"/>
    <property type="match status" value="1"/>
</dbReference>
<dbReference type="Gene3D" id="1.10.287.130">
    <property type="match status" value="1"/>
</dbReference>
<dbReference type="Pfam" id="PF02518">
    <property type="entry name" value="HATPase_c"/>
    <property type="match status" value="1"/>
</dbReference>
<gene>
    <name evidence="16" type="ORF">SAMN06296416_106110</name>
</gene>
<keyword evidence="10 12" id="KW-0472">Membrane</keyword>
<feature type="transmembrane region" description="Helical" evidence="12">
    <location>
        <begin position="154"/>
        <end position="174"/>
    </location>
</feature>
<keyword evidence="17" id="KW-1185">Reference proteome</keyword>
<dbReference type="InterPro" id="IPR035965">
    <property type="entry name" value="PAS-like_dom_sf"/>
</dbReference>
<dbReference type="CDD" id="cd00082">
    <property type="entry name" value="HisKA"/>
    <property type="match status" value="1"/>
</dbReference>
<feature type="transmembrane region" description="Helical" evidence="12">
    <location>
        <begin position="114"/>
        <end position="134"/>
    </location>
</feature>
<dbReference type="PANTHER" id="PTHR43047:SF9">
    <property type="entry name" value="HISTIDINE KINASE"/>
    <property type="match status" value="1"/>
</dbReference>
<dbReference type="SUPFAM" id="SSF47384">
    <property type="entry name" value="Homodimeric domain of signal transducing histidine kinase"/>
    <property type="match status" value="1"/>
</dbReference>
<dbReference type="InterPro" id="IPR005467">
    <property type="entry name" value="His_kinase_dom"/>
</dbReference>
<dbReference type="Pfam" id="PF00072">
    <property type="entry name" value="Response_reg"/>
    <property type="match status" value="1"/>
</dbReference>
<dbReference type="FunFam" id="3.30.565.10:FF:000049">
    <property type="entry name" value="Two-component sensor histidine kinase"/>
    <property type="match status" value="1"/>
</dbReference>
<evidence type="ECO:0000256" key="5">
    <source>
        <dbReference type="ARBA" id="ARBA00022553"/>
    </source>
</evidence>
<dbReference type="InterPro" id="IPR011006">
    <property type="entry name" value="CheY-like_superfamily"/>
</dbReference>
<accession>A0A286D911</accession>
<feature type="transmembrane region" description="Helical" evidence="12">
    <location>
        <begin position="68"/>
        <end position="85"/>
    </location>
</feature>
<dbReference type="OrthoDB" id="9764438at2"/>
<dbReference type="PROSITE" id="PS50110">
    <property type="entry name" value="RESPONSE_REGULATORY"/>
    <property type="match status" value="1"/>
</dbReference>
<sequence length="1112" mass="120096">MLSPLTVIIASLAWAAVLFGVALWGERNTSRLGRIWPLVYTLSLAVHCTAWTYYGAVAQAVRWQFPSPPTYLGIVLLLVFGIGFLQRLGRLTHEHNSASLADLVTSRFGKDRRLGIAITAVALLGMVPYIALQLKAVALSFTLLIGGDPNVQPAYLDASLWIALVMAAFTMLFGTRRASATEHNRGIVLALGFESLLKLAALLAVGAFVVWGSHAGYADLAQRAQSLPAGVYDGSFYALMGLGAIAMFTLPHQFHVGIVELRNSGDLRVARWLFPLYLLAIALPVLPIAWAGQLDIGDRVSPDLYVLALPLAAGQKGLALLTFLGGMSAATGMAILSALTLSIMLANHWISPHFVRDAARASSGSDLRPWVLANRRIGIGLVFVLAWLYSQAMSGVKALGDFGILSFSALAQLAPAVVLAVYRPRLPSGALLAGLLLGSLVWLWLMLVPTAMQAGLVPQFDPGAGWRWLTPEGFLGLGELHPVARGVLVSLLVNIATIFMVARFTPLKPDAARGGIALAALENVARRFLPKDYVGKLAEQCGQDATADEATVAAVERELAAVVGVSSARLLIDAAWRGERAPLDTVAELVGEATQALRFNQQVLEAALQNMSQGISVVDREQRLVAWNRRYAELFGFPDDYLQVGRPIADLTRWALQRMPHRGHDERALERRLAFMRAGTAHLTERVFPDGSIVEIRGNPMPGGGFVATYTDVTASRHAERDLKQANETLEQRVADRTARLETAKREAEHANDAKSRFLTAIGHDLLQPLHAAHLFTDALVQQLPDRRQRESAEQIRGALDSTTDLLTGLLDMSRLEAGGLVPEPRDFPLAEVLEPLASEFRALASERGLGFDYLPTRAWVHSDPQLLRRVLQNFLANAVRYTGAGRVAIGVRRAGPGRLRIEVRDTGPGIPVAEQSVIFEEFRRGEDASGQGLGLGLSIADRIARLLHAPLTLRSAVGRGTVFAVTLPRAAAPERSVSAGGGKSGLAGKRVLAVDNDPLALSALTQVLEGWGCRVSTAADQAQAEAVLAQQPADLWLFDYHLDDGDTGVQLMQRLSQRFGARPCLILTADQTEAVRRAVHEAELPLLPKPVRPLALKSVMDRLLAARLVVS</sequence>
<evidence type="ECO:0000256" key="8">
    <source>
        <dbReference type="ARBA" id="ARBA00022777"/>
    </source>
</evidence>
<dbReference type="EC" id="2.7.13.3" evidence="4"/>
<dbReference type="Pfam" id="PF00512">
    <property type="entry name" value="HisKA"/>
    <property type="match status" value="1"/>
</dbReference>
<feature type="transmembrane region" description="Helical" evidence="12">
    <location>
        <begin position="428"/>
        <end position="448"/>
    </location>
</feature>
<evidence type="ECO:0000256" key="11">
    <source>
        <dbReference type="PROSITE-ProRule" id="PRU00169"/>
    </source>
</evidence>
<dbReference type="InterPro" id="IPR001789">
    <property type="entry name" value="Sig_transdc_resp-reg_receiver"/>
</dbReference>
<dbReference type="PROSITE" id="PS50109">
    <property type="entry name" value="HIS_KIN"/>
    <property type="match status" value="1"/>
</dbReference>
<dbReference type="InterPro" id="IPR001734">
    <property type="entry name" value="Na/solute_symporter"/>
</dbReference>
<comment type="similarity">
    <text evidence="3">Belongs to the sodium:solute symporter (SSF) (TC 2.A.21) family.</text>
</comment>
<dbReference type="InterPro" id="IPR038377">
    <property type="entry name" value="Na/Glc_symporter_sf"/>
</dbReference>
<dbReference type="InterPro" id="IPR004358">
    <property type="entry name" value="Sig_transdc_His_kin-like_C"/>
</dbReference>
<dbReference type="Gene3D" id="1.20.1730.10">
    <property type="entry name" value="Sodium/glucose cotransporter"/>
    <property type="match status" value="1"/>
</dbReference>
<evidence type="ECO:0000256" key="2">
    <source>
        <dbReference type="ARBA" id="ARBA00004141"/>
    </source>
</evidence>
<dbReference type="GO" id="GO:0009927">
    <property type="term" value="F:histidine phosphotransfer kinase activity"/>
    <property type="evidence" value="ECO:0007669"/>
    <property type="project" value="TreeGrafter"/>
</dbReference>
<feature type="domain" description="Response regulatory" evidence="14">
    <location>
        <begin position="991"/>
        <end position="1105"/>
    </location>
</feature>
<evidence type="ECO:0000256" key="9">
    <source>
        <dbReference type="ARBA" id="ARBA00022989"/>
    </source>
</evidence>
<dbReference type="InterPro" id="IPR000014">
    <property type="entry name" value="PAS"/>
</dbReference>
<dbReference type="Pfam" id="PF12860">
    <property type="entry name" value="PAS_7"/>
    <property type="match status" value="1"/>
</dbReference>
<dbReference type="SUPFAM" id="SSF55874">
    <property type="entry name" value="ATPase domain of HSP90 chaperone/DNA topoisomerase II/histidine kinase"/>
    <property type="match status" value="1"/>
</dbReference>
<dbReference type="AlphaFoldDB" id="A0A286D911"/>
<evidence type="ECO:0000313" key="16">
    <source>
        <dbReference type="EMBL" id="SOD55145.1"/>
    </source>
</evidence>
<dbReference type="Gene3D" id="3.30.450.20">
    <property type="entry name" value="PAS domain"/>
    <property type="match status" value="1"/>
</dbReference>
<evidence type="ECO:0000259" key="15">
    <source>
        <dbReference type="PROSITE" id="PS50112"/>
    </source>
</evidence>
<evidence type="ECO:0000256" key="4">
    <source>
        <dbReference type="ARBA" id="ARBA00012438"/>
    </source>
</evidence>
<dbReference type="InterPro" id="IPR036097">
    <property type="entry name" value="HisK_dim/P_sf"/>
</dbReference>
<dbReference type="Gene3D" id="3.30.565.10">
    <property type="entry name" value="Histidine kinase-like ATPase, C-terminal domain"/>
    <property type="match status" value="1"/>
</dbReference>
<evidence type="ECO:0000259" key="14">
    <source>
        <dbReference type="PROSITE" id="PS50110"/>
    </source>
</evidence>
<feature type="transmembrane region" description="Helical" evidence="12">
    <location>
        <begin position="331"/>
        <end position="350"/>
    </location>
</feature>
<keyword evidence="7 12" id="KW-0812">Transmembrane</keyword>
<keyword evidence="9 12" id="KW-1133">Transmembrane helix</keyword>
<dbReference type="PRINTS" id="PR00344">
    <property type="entry name" value="BCTRLSENSOR"/>
</dbReference>
<dbReference type="CDD" id="cd00130">
    <property type="entry name" value="PAS"/>
    <property type="match status" value="1"/>
</dbReference>
<keyword evidence="8" id="KW-0418">Kinase</keyword>